<dbReference type="STRING" id="35128.B8CFG6"/>
<dbReference type="InterPro" id="IPR045214">
    <property type="entry name" value="Surf1/Surf4"/>
</dbReference>
<evidence type="ECO:0000313" key="7">
    <source>
        <dbReference type="EMBL" id="EED87796.1"/>
    </source>
</evidence>
<keyword evidence="2" id="KW-0812">Transmembrane</keyword>
<dbReference type="HOGENOM" id="CLU_751223_0_0_1"/>
<dbReference type="AlphaFoldDB" id="B8CFG6"/>
<comment type="similarity">
    <text evidence="5">Belongs to the SURF1 family.</text>
</comment>
<organism evidence="7 8">
    <name type="scientific">Thalassiosira pseudonana</name>
    <name type="common">Marine diatom</name>
    <name type="synonym">Cyclotella nana</name>
    <dbReference type="NCBI Taxonomy" id="35128"/>
    <lineage>
        <taxon>Eukaryota</taxon>
        <taxon>Sar</taxon>
        <taxon>Stramenopiles</taxon>
        <taxon>Ochrophyta</taxon>
        <taxon>Bacillariophyta</taxon>
        <taxon>Coscinodiscophyceae</taxon>
        <taxon>Thalassiosirophycidae</taxon>
        <taxon>Thalassiosirales</taxon>
        <taxon>Thalassiosiraceae</taxon>
        <taxon>Thalassiosira</taxon>
    </lineage>
</organism>
<keyword evidence="3" id="KW-1133">Transmembrane helix</keyword>
<gene>
    <name evidence="7" type="ORF">THAPSDRAFT_11756</name>
</gene>
<feature type="region of interest" description="Disordered" evidence="6">
    <location>
        <begin position="247"/>
        <end position="272"/>
    </location>
</feature>
<proteinExistence type="inferred from homology"/>
<dbReference type="eggNOG" id="KOG1563">
    <property type="taxonomic scope" value="Eukaryota"/>
</dbReference>
<dbReference type="PANTHER" id="PTHR23427">
    <property type="entry name" value="SURFEIT LOCUS PROTEIN"/>
    <property type="match status" value="1"/>
</dbReference>
<reference evidence="7 8" key="1">
    <citation type="journal article" date="2004" name="Science">
        <title>The genome of the diatom Thalassiosira pseudonana: ecology, evolution, and metabolism.</title>
        <authorList>
            <person name="Armbrust E.V."/>
            <person name="Berges J.A."/>
            <person name="Bowler C."/>
            <person name="Green B.R."/>
            <person name="Martinez D."/>
            <person name="Putnam N.H."/>
            <person name="Zhou S."/>
            <person name="Allen A.E."/>
            <person name="Apt K.E."/>
            <person name="Bechner M."/>
            <person name="Brzezinski M.A."/>
            <person name="Chaal B.K."/>
            <person name="Chiovitti A."/>
            <person name="Davis A.K."/>
            <person name="Demarest M.S."/>
            <person name="Detter J.C."/>
            <person name="Glavina T."/>
            <person name="Goodstein D."/>
            <person name="Hadi M.Z."/>
            <person name="Hellsten U."/>
            <person name="Hildebrand M."/>
            <person name="Jenkins B.D."/>
            <person name="Jurka J."/>
            <person name="Kapitonov V.V."/>
            <person name="Kroger N."/>
            <person name="Lau W.W."/>
            <person name="Lane T.W."/>
            <person name="Larimer F.W."/>
            <person name="Lippmeier J.C."/>
            <person name="Lucas S."/>
            <person name="Medina M."/>
            <person name="Montsant A."/>
            <person name="Obornik M."/>
            <person name="Parker M.S."/>
            <person name="Palenik B."/>
            <person name="Pazour G.J."/>
            <person name="Richardson P.M."/>
            <person name="Rynearson T.A."/>
            <person name="Saito M.A."/>
            <person name="Schwartz D.C."/>
            <person name="Thamatrakoln K."/>
            <person name="Valentin K."/>
            <person name="Vardi A."/>
            <person name="Wilkerson F.P."/>
            <person name="Rokhsar D.S."/>
        </authorList>
    </citation>
    <scope>NUCLEOTIDE SEQUENCE [LARGE SCALE GENOMIC DNA]</scope>
    <source>
        <strain evidence="7 8">CCMP1335</strain>
    </source>
</reference>
<keyword evidence="5" id="KW-0496">Mitochondrion</keyword>
<feature type="compositionally biased region" description="Low complexity" evidence="6">
    <location>
        <begin position="150"/>
        <end position="162"/>
    </location>
</feature>
<feature type="region of interest" description="Disordered" evidence="6">
    <location>
        <begin position="57"/>
        <end position="131"/>
    </location>
</feature>
<keyword evidence="4" id="KW-0472">Membrane</keyword>
<name>B8CFG6_THAPS</name>
<dbReference type="Proteomes" id="UP000001449">
    <property type="component" value="Chromosome 22"/>
</dbReference>
<evidence type="ECO:0000256" key="3">
    <source>
        <dbReference type="ARBA" id="ARBA00022989"/>
    </source>
</evidence>
<dbReference type="Pfam" id="PF02104">
    <property type="entry name" value="SURF1"/>
    <property type="match status" value="2"/>
</dbReference>
<feature type="region of interest" description="Disordered" evidence="6">
    <location>
        <begin position="149"/>
        <end position="168"/>
    </location>
</feature>
<keyword evidence="5" id="KW-0999">Mitochondrion inner membrane</keyword>
<sequence>MCHPSSVHNIKPLLCLRPTKRYFEKIDLVKKREDDLALEPLDGLQEWRLWKSSNAAHDGGANGDDTSIDASKTTATTTTTNKRHKSYRRTTLQGTFQHDNQILIGPRGPPPGALAESGPNSGRGGGGGMSSSMQGYWVVTPFLVGDNDTGVGSSGDMSGVDGQTSVQKEKRGLLDRLRFWRRNDLDTNNNSDTKTSSSSSPNKEEGTIVWINRGWIPRHYINNNAQVLQSWEQPSGIVKLTAMESEMETPGTFSPPSRLVTHRRTTDANADKGGKEMKKLLWMDREAMEEMTGAADHSPLFVQINDSTTNSNSDNDGTNNGIQFPVKPSQEYVGEFKVTPEIHVGYAVTWFGLSGAGVIMTRKLLTRGR</sequence>
<dbReference type="EMBL" id="CM000653">
    <property type="protein sequence ID" value="EED87796.1"/>
    <property type="molecule type" value="Genomic_DNA"/>
</dbReference>
<evidence type="ECO:0000256" key="6">
    <source>
        <dbReference type="SAM" id="MobiDB-lite"/>
    </source>
</evidence>
<comment type="subcellular location">
    <subcellularLocation>
        <location evidence="1">Membrane</location>
    </subcellularLocation>
    <subcellularLocation>
        <location evidence="5">Mitochondrion inner membrane</location>
        <topology evidence="5">Multi-pass membrane protein</topology>
    </subcellularLocation>
</comment>
<dbReference type="InParanoid" id="B8CFG6"/>
<feature type="compositionally biased region" description="Low complexity" evidence="6">
    <location>
        <begin position="186"/>
        <end position="201"/>
    </location>
</feature>
<dbReference type="KEGG" id="tps:THAPSDRAFT_11756"/>
<dbReference type="GO" id="GO:0005743">
    <property type="term" value="C:mitochondrial inner membrane"/>
    <property type="evidence" value="ECO:0007669"/>
    <property type="project" value="UniProtKB-SubCell"/>
</dbReference>
<feature type="region of interest" description="Disordered" evidence="6">
    <location>
        <begin position="184"/>
        <end position="205"/>
    </location>
</feature>
<evidence type="ECO:0000256" key="5">
    <source>
        <dbReference type="RuleBase" id="RU363076"/>
    </source>
</evidence>
<reference evidence="7 8" key="2">
    <citation type="journal article" date="2008" name="Nature">
        <title>The Phaeodactylum genome reveals the evolutionary history of diatom genomes.</title>
        <authorList>
            <person name="Bowler C."/>
            <person name="Allen A.E."/>
            <person name="Badger J.H."/>
            <person name="Grimwood J."/>
            <person name="Jabbari K."/>
            <person name="Kuo A."/>
            <person name="Maheswari U."/>
            <person name="Martens C."/>
            <person name="Maumus F."/>
            <person name="Otillar R.P."/>
            <person name="Rayko E."/>
            <person name="Salamov A."/>
            <person name="Vandepoele K."/>
            <person name="Beszteri B."/>
            <person name="Gruber A."/>
            <person name="Heijde M."/>
            <person name="Katinka M."/>
            <person name="Mock T."/>
            <person name="Valentin K."/>
            <person name="Verret F."/>
            <person name="Berges J.A."/>
            <person name="Brownlee C."/>
            <person name="Cadoret J.P."/>
            <person name="Chiovitti A."/>
            <person name="Choi C.J."/>
            <person name="Coesel S."/>
            <person name="De Martino A."/>
            <person name="Detter J.C."/>
            <person name="Durkin C."/>
            <person name="Falciatore A."/>
            <person name="Fournet J."/>
            <person name="Haruta M."/>
            <person name="Huysman M.J."/>
            <person name="Jenkins B.D."/>
            <person name="Jiroutova K."/>
            <person name="Jorgensen R.E."/>
            <person name="Joubert Y."/>
            <person name="Kaplan A."/>
            <person name="Kroger N."/>
            <person name="Kroth P.G."/>
            <person name="La Roche J."/>
            <person name="Lindquist E."/>
            <person name="Lommer M."/>
            <person name="Martin-Jezequel V."/>
            <person name="Lopez P.J."/>
            <person name="Lucas S."/>
            <person name="Mangogna M."/>
            <person name="McGinnis K."/>
            <person name="Medlin L.K."/>
            <person name="Montsant A."/>
            <person name="Oudot-Le Secq M.P."/>
            <person name="Napoli C."/>
            <person name="Obornik M."/>
            <person name="Parker M.S."/>
            <person name="Petit J.L."/>
            <person name="Porcel B.M."/>
            <person name="Poulsen N."/>
            <person name="Robison M."/>
            <person name="Rychlewski L."/>
            <person name="Rynearson T.A."/>
            <person name="Schmutz J."/>
            <person name="Shapiro H."/>
            <person name="Siaut M."/>
            <person name="Stanley M."/>
            <person name="Sussman M.R."/>
            <person name="Taylor A.R."/>
            <person name="Vardi A."/>
            <person name="von Dassow P."/>
            <person name="Vyverman W."/>
            <person name="Willis A."/>
            <person name="Wyrwicz L.S."/>
            <person name="Rokhsar D.S."/>
            <person name="Weissenbach J."/>
            <person name="Armbrust E.V."/>
            <person name="Green B.R."/>
            <person name="Van de Peer Y."/>
            <person name="Grigoriev I.V."/>
        </authorList>
    </citation>
    <scope>NUCLEOTIDE SEQUENCE [LARGE SCALE GENOMIC DNA]</scope>
    <source>
        <strain evidence="7 8">CCMP1335</strain>
    </source>
</reference>
<keyword evidence="8" id="KW-1185">Reference proteome</keyword>
<evidence type="ECO:0000256" key="2">
    <source>
        <dbReference type="ARBA" id="ARBA00022692"/>
    </source>
</evidence>
<dbReference type="PANTHER" id="PTHR23427:SF2">
    <property type="entry name" value="SURFEIT LOCUS PROTEIN 1"/>
    <property type="match status" value="1"/>
</dbReference>
<protein>
    <recommendedName>
        <fullName evidence="5">SURF1-like protein</fullName>
    </recommendedName>
</protein>
<dbReference type="OMA" id="VWQTQRY"/>
<dbReference type="GeneID" id="7443861"/>
<evidence type="ECO:0000256" key="4">
    <source>
        <dbReference type="ARBA" id="ARBA00023136"/>
    </source>
</evidence>
<feature type="compositionally biased region" description="Polar residues" evidence="6">
    <location>
        <begin position="89"/>
        <end position="100"/>
    </location>
</feature>
<dbReference type="RefSeq" id="XP_002295016.1">
    <property type="nucleotide sequence ID" value="XM_002294980.1"/>
</dbReference>
<comment type="function">
    <text evidence="5">Probably involved in the biogenesis of the COX complex.</text>
</comment>
<dbReference type="InterPro" id="IPR002994">
    <property type="entry name" value="Surf1/Shy1"/>
</dbReference>
<evidence type="ECO:0000256" key="1">
    <source>
        <dbReference type="ARBA" id="ARBA00004370"/>
    </source>
</evidence>
<dbReference type="PROSITE" id="PS50895">
    <property type="entry name" value="SURF1"/>
    <property type="match status" value="1"/>
</dbReference>
<accession>B8CFG6</accession>
<dbReference type="PaxDb" id="35128-Thaps11756"/>
<evidence type="ECO:0000313" key="8">
    <source>
        <dbReference type="Proteomes" id="UP000001449"/>
    </source>
</evidence>